<keyword evidence="4" id="KW-0804">Transcription</keyword>
<dbReference type="Pfam" id="PF00126">
    <property type="entry name" value="HTH_1"/>
    <property type="match status" value="1"/>
</dbReference>
<accession>A0A8J6J3P4</accession>
<proteinExistence type="inferred from homology"/>
<comment type="similarity">
    <text evidence="1">Belongs to the LysR transcriptional regulatory family.</text>
</comment>
<dbReference type="InterPro" id="IPR036388">
    <property type="entry name" value="WH-like_DNA-bd_sf"/>
</dbReference>
<dbReference type="EMBL" id="JACOPO010000013">
    <property type="protein sequence ID" value="MBC5723739.1"/>
    <property type="molecule type" value="Genomic_DNA"/>
</dbReference>
<evidence type="ECO:0000313" key="7">
    <source>
        <dbReference type="Proteomes" id="UP000628736"/>
    </source>
</evidence>
<dbReference type="Gene3D" id="3.40.190.290">
    <property type="match status" value="1"/>
</dbReference>
<dbReference type="PROSITE" id="PS50931">
    <property type="entry name" value="HTH_LYSR"/>
    <property type="match status" value="1"/>
</dbReference>
<dbReference type="PANTHER" id="PTHR30126">
    <property type="entry name" value="HTH-TYPE TRANSCRIPTIONAL REGULATOR"/>
    <property type="match status" value="1"/>
</dbReference>
<keyword evidence="7" id="KW-1185">Reference proteome</keyword>
<organism evidence="6 7">
    <name type="scientific">Flintibacter hominis</name>
    <dbReference type="NCBI Taxonomy" id="2763048"/>
    <lineage>
        <taxon>Bacteria</taxon>
        <taxon>Bacillati</taxon>
        <taxon>Bacillota</taxon>
        <taxon>Clostridia</taxon>
        <taxon>Eubacteriales</taxon>
        <taxon>Flintibacter</taxon>
    </lineage>
</organism>
<dbReference type="RefSeq" id="WP_186853433.1">
    <property type="nucleotide sequence ID" value="NZ_JACOPO010000013.1"/>
</dbReference>
<keyword evidence="3" id="KW-0238">DNA-binding</keyword>
<dbReference type="Proteomes" id="UP000628736">
    <property type="component" value="Unassembled WGS sequence"/>
</dbReference>
<dbReference type="InterPro" id="IPR005119">
    <property type="entry name" value="LysR_subst-bd"/>
</dbReference>
<dbReference type="GO" id="GO:0003700">
    <property type="term" value="F:DNA-binding transcription factor activity"/>
    <property type="evidence" value="ECO:0007669"/>
    <property type="project" value="InterPro"/>
</dbReference>
<feature type="domain" description="HTH lysR-type" evidence="5">
    <location>
        <begin position="31"/>
        <end position="87"/>
    </location>
</feature>
<gene>
    <name evidence="6" type="ORF">H8S11_13095</name>
</gene>
<dbReference type="GO" id="GO:0000976">
    <property type="term" value="F:transcription cis-regulatory region binding"/>
    <property type="evidence" value="ECO:0007669"/>
    <property type="project" value="TreeGrafter"/>
</dbReference>
<dbReference type="InterPro" id="IPR000847">
    <property type="entry name" value="LysR_HTH_N"/>
</dbReference>
<keyword evidence="2" id="KW-0805">Transcription regulation</keyword>
<dbReference type="Pfam" id="PF03466">
    <property type="entry name" value="LysR_substrate"/>
    <property type="match status" value="1"/>
</dbReference>
<evidence type="ECO:0000313" key="6">
    <source>
        <dbReference type="EMBL" id="MBC5723739.1"/>
    </source>
</evidence>
<sequence length="341" mass="39178">MNFMNEITRKILLFKIKAHIIKSWKEMRHKMNLMNLKYFVAVVESGSITQAAQNLFTSPQAVSEQIRRLEGAYDVKLFQRTPKLQLTYAGERFHRFAREVIQGERELAVELDEICMHRRGKLTIGFTVFLQRAILPELLPRFHQENPYIELDIRTGQSKGLLSDLLAGHLDLTICNFSSGLPPGIRAAQNFDNRFCLVIPREILARRGMAYDPEKLTRTDLRALLSEEPLLMNIVGTQSRNLTDLYLDHLGVNAAPLIQLNEMNSLLHLCAKGMGIAFTFEVTGRICLAVKNLYDQVVLVPLRDFDKQSQVYVAYSADRHLPWTARKFLELLSLCNLEWTM</sequence>
<dbReference type="SUPFAM" id="SSF46785">
    <property type="entry name" value="Winged helix' DNA-binding domain"/>
    <property type="match status" value="1"/>
</dbReference>
<dbReference type="SUPFAM" id="SSF53850">
    <property type="entry name" value="Periplasmic binding protein-like II"/>
    <property type="match status" value="1"/>
</dbReference>
<dbReference type="AlphaFoldDB" id="A0A8J6J3P4"/>
<protein>
    <submittedName>
        <fullName evidence="6">LysR family transcriptional regulator</fullName>
    </submittedName>
</protein>
<dbReference type="InterPro" id="IPR036390">
    <property type="entry name" value="WH_DNA-bd_sf"/>
</dbReference>
<dbReference type="CDD" id="cd05466">
    <property type="entry name" value="PBP2_LTTR_substrate"/>
    <property type="match status" value="1"/>
</dbReference>
<evidence type="ECO:0000256" key="1">
    <source>
        <dbReference type="ARBA" id="ARBA00009437"/>
    </source>
</evidence>
<evidence type="ECO:0000256" key="4">
    <source>
        <dbReference type="ARBA" id="ARBA00023163"/>
    </source>
</evidence>
<evidence type="ECO:0000256" key="2">
    <source>
        <dbReference type="ARBA" id="ARBA00023015"/>
    </source>
</evidence>
<evidence type="ECO:0000259" key="5">
    <source>
        <dbReference type="PROSITE" id="PS50931"/>
    </source>
</evidence>
<dbReference type="Gene3D" id="1.10.10.10">
    <property type="entry name" value="Winged helix-like DNA-binding domain superfamily/Winged helix DNA-binding domain"/>
    <property type="match status" value="1"/>
</dbReference>
<reference evidence="6" key="1">
    <citation type="submission" date="2020-08" db="EMBL/GenBank/DDBJ databases">
        <title>Genome public.</title>
        <authorList>
            <person name="Liu C."/>
            <person name="Sun Q."/>
        </authorList>
    </citation>
    <scope>NUCLEOTIDE SEQUENCE</scope>
    <source>
        <strain evidence="6">NSJ-23</strain>
    </source>
</reference>
<dbReference type="PANTHER" id="PTHR30126:SF40">
    <property type="entry name" value="HTH-TYPE TRANSCRIPTIONAL REGULATOR GLTR"/>
    <property type="match status" value="1"/>
</dbReference>
<evidence type="ECO:0000256" key="3">
    <source>
        <dbReference type="ARBA" id="ARBA00023125"/>
    </source>
</evidence>
<comment type="caution">
    <text evidence="6">The sequence shown here is derived from an EMBL/GenBank/DDBJ whole genome shotgun (WGS) entry which is preliminary data.</text>
</comment>
<name>A0A8J6J3P4_9FIRM</name>